<proteinExistence type="predicted"/>
<dbReference type="InterPro" id="IPR052519">
    <property type="entry name" value="Euk-type_GlcNAc_Kinase"/>
</dbReference>
<dbReference type="RefSeq" id="WP_106609227.1">
    <property type="nucleotide sequence ID" value="NZ_PYGJ01000010.1"/>
</dbReference>
<dbReference type="AlphaFoldDB" id="A0A2P8F9W5"/>
<evidence type="ECO:0000313" key="3">
    <source>
        <dbReference type="Proteomes" id="UP000240418"/>
    </source>
</evidence>
<comment type="caution">
    <text evidence="2">The sequence shown here is derived from an EMBL/GenBank/DDBJ whole genome shotgun (WGS) entry which is preliminary data.</text>
</comment>
<dbReference type="InterPro" id="IPR002731">
    <property type="entry name" value="ATPase_BadF"/>
</dbReference>
<dbReference type="SUPFAM" id="SSF53067">
    <property type="entry name" value="Actin-like ATPase domain"/>
    <property type="match status" value="1"/>
</dbReference>
<evidence type="ECO:0000313" key="2">
    <source>
        <dbReference type="EMBL" id="PSL18521.1"/>
    </source>
</evidence>
<gene>
    <name evidence="2" type="ORF">CLV88_110100</name>
</gene>
<reference evidence="2 3" key="1">
    <citation type="submission" date="2018-03" db="EMBL/GenBank/DDBJ databases">
        <title>Genomic Encyclopedia of Archaeal and Bacterial Type Strains, Phase II (KMG-II): from individual species to whole genera.</title>
        <authorList>
            <person name="Goeker M."/>
        </authorList>
    </citation>
    <scope>NUCLEOTIDE SEQUENCE [LARGE SCALE GENOMIC DNA]</scope>
    <source>
        <strain evidence="2 3">DSM 100673</strain>
    </source>
</reference>
<dbReference type="InterPro" id="IPR043129">
    <property type="entry name" value="ATPase_NBD"/>
</dbReference>
<name>A0A2P8F9W5_9RHOB</name>
<dbReference type="GO" id="GO:0016301">
    <property type="term" value="F:kinase activity"/>
    <property type="evidence" value="ECO:0007669"/>
    <property type="project" value="UniProtKB-KW"/>
</dbReference>
<dbReference type="EMBL" id="PYGJ01000010">
    <property type="protein sequence ID" value="PSL18521.1"/>
    <property type="molecule type" value="Genomic_DNA"/>
</dbReference>
<feature type="domain" description="ATPase BadF/BadG/BcrA/BcrD type" evidence="1">
    <location>
        <begin position="8"/>
        <end position="262"/>
    </location>
</feature>
<keyword evidence="2" id="KW-0418">Kinase</keyword>
<dbReference type="Pfam" id="PF01869">
    <property type="entry name" value="BcrAD_BadFG"/>
    <property type="match status" value="1"/>
</dbReference>
<accession>A0A2P8F9W5</accession>
<keyword evidence="2" id="KW-0808">Transferase</keyword>
<dbReference type="PANTHER" id="PTHR43190">
    <property type="entry name" value="N-ACETYL-D-GLUCOSAMINE KINASE"/>
    <property type="match status" value="1"/>
</dbReference>
<evidence type="ECO:0000259" key="1">
    <source>
        <dbReference type="Pfam" id="PF01869"/>
    </source>
</evidence>
<dbReference type="OrthoDB" id="63487at2"/>
<dbReference type="Gene3D" id="3.30.420.40">
    <property type="match status" value="2"/>
</dbReference>
<organism evidence="2 3">
    <name type="scientific">Shimia abyssi</name>
    <dbReference type="NCBI Taxonomy" id="1662395"/>
    <lineage>
        <taxon>Bacteria</taxon>
        <taxon>Pseudomonadati</taxon>
        <taxon>Pseudomonadota</taxon>
        <taxon>Alphaproteobacteria</taxon>
        <taxon>Rhodobacterales</taxon>
        <taxon>Roseobacteraceae</taxon>
    </lineage>
</organism>
<dbReference type="PANTHER" id="PTHR43190:SF3">
    <property type="entry name" value="N-ACETYL-D-GLUCOSAMINE KINASE"/>
    <property type="match status" value="1"/>
</dbReference>
<sequence>MSDCIVAIDGGGSTTTGVAVMRDGQASRLKPGRGCNVADGPGWQMSLETVLAQIPTGATVVLGVPGWGEIAQNDTAVRRFVEARRTTHVHFLNDVELAYRAAFEGGWGVLVLAGTGSMAMAAKSDEVIRAGGWGHWISDEGSAFWIGRVALALAVAEFDQTKPDTGFAARLMQTLDVRADQIALLEWIATDPETRARIGEVALHVDRLADVGDKVAFDIMVSAAEKLSVLARCAARRAKLPEPFRWCHAGSVFQSATVCAHLIAQLGPPSHPDHGTLAGGLKMAAELAGWSEVFDWDELLSD</sequence>
<dbReference type="Proteomes" id="UP000240418">
    <property type="component" value="Unassembled WGS sequence"/>
</dbReference>
<protein>
    <submittedName>
        <fullName evidence="2">N-acetylglucosamine kinase</fullName>
    </submittedName>
</protein>
<keyword evidence="3" id="KW-1185">Reference proteome</keyword>